<dbReference type="KEGG" id="spad:DVK44_29485"/>
<reference evidence="3" key="1">
    <citation type="submission" date="2018-07" db="EMBL/GenBank/DDBJ databases">
        <authorList>
            <person name="Zhao J."/>
        </authorList>
    </citation>
    <scope>NUCLEOTIDE SEQUENCE [LARGE SCALE GENOMIC DNA]</scope>
    <source>
        <strain evidence="3">GSSD-12</strain>
    </source>
</reference>
<evidence type="ECO:0000313" key="3">
    <source>
        <dbReference type="Proteomes" id="UP000253868"/>
    </source>
</evidence>
<accession>A0A345HWR2</accession>
<keyword evidence="3" id="KW-1185">Reference proteome</keyword>
<sequence>MALILRATRDKVTFEWEDEEVFTSVTIKSDETDEAMIRKLKRVIALVEGHDALPVRDPVPPSLPTPYRPPVDTSTNGWAAPVSAPELPEDRQADYEIIRPGEDV</sequence>
<dbReference type="Proteomes" id="UP000253868">
    <property type="component" value="Chromosome"/>
</dbReference>
<protein>
    <submittedName>
        <fullName evidence="2">Uncharacterized protein</fullName>
    </submittedName>
</protein>
<dbReference type="AlphaFoldDB" id="A0A345HWR2"/>
<organism evidence="2 3">
    <name type="scientific">Streptomyces paludis</name>
    <dbReference type="NCBI Taxonomy" id="2282738"/>
    <lineage>
        <taxon>Bacteria</taxon>
        <taxon>Bacillati</taxon>
        <taxon>Actinomycetota</taxon>
        <taxon>Actinomycetes</taxon>
        <taxon>Kitasatosporales</taxon>
        <taxon>Streptomycetaceae</taxon>
        <taxon>Streptomyces</taxon>
    </lineage>
</organism>
<dbReference type="RefSeq" id="WP_114663677.1">
    <property type="nucleotide sequence ID" value="NZ_CP031194.1"/>
</dbReference>
<name>A0A345HWR2_9ACTN</name>
<proteinExistence type="predicted"/>
<evidence type="ECO:0000313" key="2">
    <source>
        <dbReference type="EMBL" id="AXG81136.1"/>
    </source>
</evidence>
<feature type="region of interest" description="Disordered" evidence="1">
    <location>
        <begin position="54"/>
        <end position="84"/>
    </location>
</feature>
<dbReference type="EMBL" id="CP031194">
    <property type="protein sequence ID" value="AXG81136.1"/>
    <property type="molecule type" value="Genomic_DNA"/>
</dbReference>
<evidence type="ECO:0000256" key="1">
    <source>
        <dbReference type="SAM" id="MobiDB-lite"/>
    </source>
</evidence>
<dbReference type="OrthoDB" id="9913204at2"/>
<feature type="compositionally biased region" description="Pro residues" evidence="1">
    <location>
        <begin position="57"/>
        <end position="69"/>
    </location>
</feature>
<gene>
    <name evidence="2" type="ORF">DVK44_29485</name>
</gene>